<reference evidence="2 3" key="1">
    <citation type="submission" date="2023-03" db="EMBL/GenBank/DDBJ databases">
        <title>High-quality genome of Scylla paramamosain provides insights in environmental adaptation.</title>
        <authorList>
            <person name="Zhang L."/>
        </authorList>
    </citation>
    <scope>NUCLEOTIDE SEQUENCE [LARGE SCALE GENOMIC DNA]</scope>
    <source>
        <strain evidence="2">LZ_2023a</strain>
        <tissue evidence="2">Muscle</tissue>
    </source>
</reference>
<dbReference type="AlphaFoldDB" id="A0AAW0TDA9"/>
<dbReference type="SUPFAM" id="SSF51445">
    <property type="entry name" value="(Trans)glycosidases"/>
    <property type="match status" value="1"/>
</dbReference>
<accession>A0AAW0TDA9</accession>
<dbReference type="EMBL" id="JARAKH010000032">
    <property type="protein sequence ID" value="KAK8385678.1"/>
    <property type="molecule type" value="Genomic_DNA"/>
</dbReference>
<dbReference type="Proteomes" id="UP001487740">
    <property type="component" value="Unassembled WGS sequence"/>
</dbReference>
<sequence>MSQIRTRYNVCRVVVDAVINNMAEQHTTGYGSAGNFYDTDSYTFPPYDDPYFFSSSCPSPDGMVSSYSDPSEVRDCRLEGRLDLATGKHPLQLIIAYYLNELLSYGVVGFRIDAASNIWPKHLQEIRNQLTNLSESAGFPANTLPFIYQDVVPPGTAILPQDYYDTGSKSLALDTMSSYANVLGPTGARGKETACCLMLWRKREEQGEDGEGKQPTPHIRTHA</sequence>
<dbReference type="Gene3D" id="3.20.20.80">
    <property type="entry name" value="Glycosidases"/>
    <property type="match status" value="1"/>
</dbReference>
<evidence type="ECO:0000313" key="3">
    <source>
        <dbReference type="Proteomes" id="UP001487740"/>
    </source>
</evidence>
<name>A0AAW0TDA9_SCYPA</name>
<proteinExistence type="inferred from homology"/>
<dbReference type="PANTHER" id="PTHR43447">
    <property type="entry name" value="ALPHA-AMYLASE"/>
    <property type="match status" value="1"/>
</dbReference>
<comment type="similarity">
    <text evidence="1">Belongs to the glycosyl hydrolase 13 family.</text>
</comment>
<evidence type="ECO:0008006" key="4">
    <source>
        <dbReference type="Google" id="ProtNLM"/>
    </source>
</evidence>
<gene>
    <name evidence="2" type="ORF">O3P69_016451</name>
</gene>
<comment type="caution">
    <text evidence="2">The sequence shown here is derived from an EMBL/GenBank/DDBJ whole genome shotgun (WGS) entry which is preliminary data.</text>
</comment>
<evidence type="ECO:0000256" key="1">
    <source>
        <dbReference type="ARBA" id="ARBA00008061"/>
    </source>
</evidence>
<protein>
    <recommendedName>
        <fullName evidence="4">Alpha-amylase</fullName>
    </recommendedName>
</protein>
<evidence type="ECO:0000313" key="2">
    <source>
        <dbReference type="EMBL" id="KAK8385678.1"/>
    </source>
</evidence>
<dbReference type="InterPro" id="IPR017853">
    <property type="entry name" value="GH"/>
</dbReference>
<organism evidence="2 3">
    <name type="scientific">Scylla paramamosain</name>
    <name type="common">Mud crab</name>
    <dbReference type="NCBI Taxonomy" id="85552"/>
    <lineage>
        <taxon>Eukaryota</taxon>
        <taxon>Metazoa</taxon>
        <taxon>Ecdysozoa</taxon>
        <taxon>Arthropoda</taxon>
        <taxon>Crustacea</taxon>
        <taxon>Multicrustacea</taxon>
        <taxon>Malacostraca</taxon>
        <taxon>Eumalacostraca</taxon>
        <taxon>Eucarida</taxon>
        <taxon>Decapoda</taxon>
        <taxon>Pleocyemata</taxon>
        <taxon>Brachyura</taxon>
        <taxon>Eubrachyura</taxon>
        <taxon>Portunoidea</taxon>
        <taxon>Portunidae</taxon>
        <taxon>Portuninae</taxon>
        <taxon>Scylla</taxon>
    </lineage>
</organism>
<keyword evidence="3" id="KW-1185">Reference proteome</keyword>